<dbReference type="EMBL" id="AP022563">
    <property type="protein sequence ID" value="BBX17826.1"/>
    <property type="molecule type" value="Genomic_DNA"/>
</dbReference>
<accession>A0A7I7K117</accession>
<organism evidence="1 2">
    <name type="scientific">Mycolicibacterium duvalii</name>
    <dbReference type="NCBI Taxonomy" id="39688"/>
    <lineage>
        <taxon>Bacteria</taxon>
        <taxon>Bacillati</taxon>
        <taxon>Actinomycetota</taxon>
        <taxon>Actinomycetes</taxon>
        <taxon>Mycobacteriales</taxon>
        <taxon>Mycobacteriaceae</taxon>
        <taxon>Mycolicibacterium</taxon>
    </lineage>
</organism>
<dbReference type="KEGG" id="mdu:MDUV_26860"/>
<protein>
    <submittedName>
        <fullName evidence="1">Uncharacterized protein</fullName>
    </submittedName>
</protein>
<gene>
    <name evidence="1" type="ORF">MDUV_26860</name>
</gene>
<name>A0A7I7K117_9MYCO</name>
<dbReference type="RefSeq" id="WP_098004125.1">
    <property type="nucleotide sequence ID" value="NZ_AP022563.1"/>
</dbReference>
<evidence type="ECO:0000313" key="2">
    <source>
        <dbReference type="Proteomes" id="UP000467006"/>
    </source>
</evidence>
<evidence type="ECO:0000313" key="1">
    <source>
        <dbReference type="EMBL" id="BBX17826.1"/>
    </source>
</evidence>
<dbReference type="OrthoDB" id="3534313at2"/>
<dbReference type="AlphaFoldDB" id="A0A7I7K117"/>
<keyword evidence="2" id="KW-1185">Reference proteome</keyword>
<dbReference type="Proteomes" id="UP000467006">
    <property type="component" value="Chromosome"/>
</dbReference>
<reference evidence="1 2" key="1">
    <citation type="journal article" date="2019" name="Emerg. Microbes Infect.">
        <title>Comprehensive subspecies identification of 175 nontuberculous mycobacteria species based on 7547 genomic profiles.</title>
        <authorList>
            <person name="Matsumoto Y."/>
            <person name="Kinjo T."/>
            <person name="Motooka D."/>
            <person name="Nabeya D."/>
            <person name="Jung N."/>
            <person name="Uechi K."/>
            <person name="Horii T."/>
            <person name="Iida T."/>
            <person name="Fujita J."/>
            <person name="Nakamura S."/>
        </authorList>
    </citation>
    <scope>NUCLEOTIDE SEQUENCE [LARGE SCALE GENOMIC DNA]</scope>
    <source>
        <strain evidence="1 2">JCM 6396</strain>
    </source>
</reference>
<sequence length="87" mass="9551">MTVRPDNRLADAPMQPVECRTCGARVLVRKSSWEQTSVQWDAAAAARCEERRAAARAGDTFLRGCTNVRDAIESAVSRGDLRVLSDT</sequence>
<proteinExistence type="predicted"/>